<sequence length="156" mass="17186">MHVDLEGGTPDKSTLRSLLLTAVGEARARGITGRDALLDHAQHAVARWADEHRQTVDLAQARQRMLQFAGGPDARFWEEPIPEMQEPLPEGLAALIEYAWRNYEQVLWAEDIAQDAVPHAVWPTVARALRERGAPDPRAVWLADAIVSSGAGEAQP</sequence>
<dbReference type="EMBL" id="CP032337">
    <property type="protein sequence ID" value="QCO07485.1"/>
    <property type="molecule type" value="Genomic_DNA"/>
</dbReference>
<accession>A0A4D8QAR9</accession>
<proteinExistence type="predicted"/>
<geneLocation type="plasmid" evidence="1 2">
    <name>p7</name>
</geneLocation>
<evidence type="ECO:0000313" key="2">
    <source>
        <dbReference type="Proteomes" id="UP000298596"/>
    </source>
</evidence>
<evidence type="ECO:0000313" key="1">
    <source>
        <dbReference type="EMBL" id="QCO07485.1"/>
    </source>
</evidence>
<dbReference type="AlphaFoldDB" id="A0A4D8QAR9"/>
<name>A0A4D8QAR9_AZOBR</name>
<reference evidence="1 2" key="1">
    <citation type="submission" date="2018-09" db="EMBL/GenBank/DDBJ databases">
        <title>Whole genome based analysis of evolution and adaptive divergence in Indian and Brazilian strains of Azospirillum brasilense.</title>
        <authorList>
            <person name="Singh C."/>
            <person name="Tripathi A.K."/>
        </authorList>
    </citation>
    <scope>NUCLEOTIDE SEQUENCE [LARGE SCALE GENOMIC DNA]</scope>
    <source>
        <strain evidence="1 2">MTCC4036</strain>
        <plasmid evidence="1 2">p7</plasmid>
    </source>
</reference>
<protein>
    <submittedName>
        <fullName evidence="1">Uncharacterized protein</fullName>
    </submittedName>
</protein>
<gene>
    <name evidence="1" type="ORF">D3867_37000</name>
</gene>
<keyword evidence="1" id="KW-0614">Plasmid</keyword>
<organism evidence="1 2">
    <name type="scientific">Azospirillum brasilense</name>
    <dbReference type="NCBI Taxonomy" id="192"/>
    <lineage>
        <taxon>Bacteria</taxon>
        <taxon>Pseudomonadati</taxon>
        <taxon>Pseudomonadota</taxon>
        <taxon>Alphaproteobacteria</taxon>
        <taxon>Rhodospirillales</taxon>
        <taxon>Azospirillaceae</taxon>
        <taxon>Azospirillum</taxon>
    </lineage>
</organism>
<dbReference type="Proteomes" id="UP000298596">
    <property type="component" value="Plasmid p7"/>
</dbReference>